<keyword evidence="4" id="KW-0547">Nucleotide-binding</keyword>
<dbReference type="SMART" id="SM00487">
    <property type="entry name" value="DEXDc"/>
    <property type="match status" value="1"/>
</dbReference>
<feature type="compositionally biased region" description="Polar residues" evidence="9">
    <location>
        <begin position="110"/>
        <end position="129"/>
    </location>
</feature>
<dbReference type="InterPro" id="IPR038718">
    <property type="entry name" value="SNF2-like_sf"/>
</dbReference>
<reference evidence="12 13" key="1">
    <citation type="journal article" date="2024" name="J. Plant Pathol.">
        <title>Sequence and assembly of the genome of Seiridium unicorne, isolate CBS 538.82, causal agent of cypress canker disease.</title>
        <authorList>
            <person name="Scali E."/>
            <person name="Rocca G.D."/>
            <person name="Danti R."/>
            <person name="Garbelotto M."/>
            <person name="Barberini S."/>
            <person name="Baroncelli R."/>
            <person name="Emiliani G."/>
        </authorList>
    </citation>
    <scope>NUCLEOTIDE SEQUENCE [LARGE SCALE GENOMIC DNA]</scope>
    <source>
        <strain evidence="12 13">BM-138-508</strain>
    </source>
</reference>
<feature type="region of interest" description="Disordered" evidence="9">
    <location>
        <begin position="862"/>
        <end position="967"/>
    </location>
</feature>
<dbReference type="Gene3D" id="3.40.50.300">
    <property type="entry name" value="P-loop containing nucleotide triphosphate hydrolases"/>
    <property type="match status" value="1"/>
</dbReference>
<evidence type="ECO:0000313" key="12">
    <source>
        <dbReference type="EMBL" id="KAK9417958.1"/>
    </source>
</evidence>
<feature type="compositionally biased region" description="Basic residues" evidence="9">
    <location>
        <begin position="898"/>
        <end position="911"/>
    </location>
</feature>
<dbReference type="PROSITE" id="PS00690">
    <property type="entry name" value="DEAH_ATP_HELICASE"/>
    <property type="match status" value="1"/>
</dbReference>
<dbReference type="InterPro" id="IPR027417">
    <property type="entry name" value="P-loop_NTPase"/>
</dbReference>
<feature type="compositionally biased region" description="Basic and acidic residues" evidence="9">
    <location>
        <begin position="736"/>
        <end position="755"/>
    </location>
</feature>
<evidence type="ECO:0000256" key="8">
    <source>
        <dbReference type="ARBA" id="ARBA00022840"/>
    </source>
</evidence>
<feature type="compositionally biased region" description="Low complexity" evidence="9">
    <location>
        <begin position="75"/>
        <end position="84"/>
    </location>
</feature>
<evidence type="ECO:0000256" key="4">
    <source>
        <dbReference type="ARBA" id="ARBA00022741"/>
    </source>
</evidence>
<evidence type="ECO:0000259" key="10">
    <source>
        <dbReference type="PROSITE" id="PS51192"/>
    </source>
</evidence>
<evidence type="ECO:0000256" key="5">
    <source>
        <dbReference type="ARBA" id="ARBA00022771"/>
    </source>
</evidence>
<dbReference type="InterPro" id="IPR013083">
    <property type="entry name" value="Znf_RING/FYVE/PHD"/>
</dbReference>
<proteinExistence type="inferred from homology"/>
<feature type="compositionally biased region" description="Polar residues" evidence="9">
    <location>
        <begin position="44"/>
        <end position="62"/>
    </location>
</feature>
<evidence type="ECO:0000256" key="2">
    <source>
        <dbReference type="ARBA" id="ARBA00007025"/>
    </source>
</evidence>
<feature type="compositionally biased region" description="Acidic residues" evidence="9">
    <location>
        <begin position="685"/>
        <end position="710"/>
    </location>
</feature>
<keyword evidence="7" id="KW-0862">Zinc</keyword>
<evidence type="ECO:0000256" key="3">
    <source>
        <dbReference type="ARBA" id="ARBA00022723"/>
    </source>
</evidence>
<evidence type="ECO:0000256" key="7">
    <source>
        <dbReference type="ARBA" id="ARBA00022833"/>
    </source>
</evidence>
<dbReference type="SMART" id="SM00490">
    <property type="entry name" value="HELICc"/>
    <property type="match status" value="1"/>
</dbReference>
<dbReference type="InterPro" id="IPR050628">
    <property type="entry name" value="SNF2_RAD54_helicase_TF"/>
</dbReference>
<dbReference type="Proteomes" id="UP001408356">
    <property type="component" value="Unassembled WGS sequence"/>
</dbReference>
<dbReference type="Pfam" id="PF00271">
    <property type="entry name" value="Helicase_C"/>
    <property type="match status" value="1"/>
</dbReference>
<dbReference type="PANTHER" id="PTHR45626:SF16">
    <property type="entry name" value="ATP-DEPENDENT HELICASE ULS1"/>
    <property type="match status" value="1"/>
</dbReference>
<keyword evidence="5" id="KW-0863">Zinc-finger</keyword>
<comment type="similarity">
    <text evidence="2">Belongs to the SNF2/RAD54 helicase family.</text>
</comment>
<keyword evidence="6" id="KW-0378">Hydrolase</keyword>
<dbReference type="Pfam" id="PF00097">
    <property type="entry name" value="zf-C3HC4"/>
    <property type="match status" value="1"/>
</dbReference>
<feature type="domain" description="Helicase ATP-binding" evidence="10">
    <location>
        <begin position="276"/>
        <end position="449"/>
    </location>
</feature>
<dbReference type="InterPro" id="IPR001650">
    <property type="entry name" value="Helicase_C-like"/>
</dbReference>
<dbReference type="InterPro" id="IPR002464">
    <property type="entry name" value="DNA/RNA_helicase_DEAH_CS"/>
</dbReference>
<feature type="region of interest" description="Disordered" evidence="9">
    <location>
        <begin position="198"/>
        <end position="228"/>
    </location>
</feature>
<feature type="compositionally biased region" description="Basic residues" evidence="9">
    <location>
        <begin position="932"/>
        <end position="943"/>
    </location>
</feature>
<evidence type="ECO:0000256" key="1">
    <source>
        <dbReference type="ARBA" id="ARBA00004123"/>
    </source>
</evidence>
<comment type="caution">
    <text evidence="12">The sequence shown here is derived from an EMBL/GenBank/DDBJ whole genome shotgun (WGS) entry which is preliminary data.</text>
</comment>
<dbReference type="PROSITE" id="PS51194">
    <property type="entry name" value="HELICASE_CTER"/>
    <property type="match status" value="1"/>
</dbReference>
<sequence length="1180" mass="132956">MDRPRVKRESLSEASHNVIPVHHSVKPEPSEHSALRAIPEITEPSVSRAPSTAHQQALQPGSQQQREQLRRQALRLEQQRQARQPVDQAMAPRAIQSSHGSPLGVKQERTTAGQTQQHITPEDSSSPIHTQPPEDYSSPIQDSSSPIYTQPPAPTSGEQVLCFKWRVDPGPNRALALAMPAPSSSRTVYGTQMEYDSNIAFGDSRNGSDDDDDDEVGQTGSGPLQEKNHDQVMQIIEHLSSLPDPDLPPEDRKKTPPALAVKLLPHQQVGLTWLMQQEESNHRGSILADGMGLGKTIQALALMLARPSKDYAYKTTLIVAPLALLEQWEREITDKVNPHYRLKTIILYGQKKKRMSVANLLSYDVVLTTYGTIRAEFSPWKNTKAKNLILATRFHRIILDEAHNIKNDKSKTAQACWAIRATYRLCMTGTPLMNNVRELFSLVRFLRISPYDVWSEFHDAFDKPLKKAAWEHGHALRSLQAFLAGVLLQRTPTSQLDGKQVLNLPPLESNVAETKFNDDQRDFYDHLEHKMRLRFNKYMKAGTVMKNYTFILVLILRLRQCCCHPYLVMNHGIPDGAELKPKEMISLAWKLDNHIIDKLKEQQEFCCPLCDDMVENPVILYPCGHHLCGDCFTGLMLVRDMDTNDEDGGERTFQPCASQPCRAKLDPRKVLCYSFFKEAHMPDVSDAEVDEEDLEDLDDDISDDFSDADEYGNLKGFIVSDEEESVGMSDDEDDNKDAKLQTRDRKNASNARNHDDDSDEAPTEQENPADKGERPTNSSPQKHPRTDDNDTDGSDSDGSLAPLSELWQRAEEQKKTRRQSPFTPRSGGLPFKRTVKRDVSSSPLKPVKEEIDFFRQSNGYFDRLAQQSASKNPASKKPKPEPHSIKEEGSDEESGNRASKRQRVSRLKHAASARTSDLEDPDSSEEGGLAGGKRKRSKGKGIARPKSNEQQSRRRKDKKKNKGTKEIRSLAELKVESMRNAAAKAKYLKRLRKDYESSAKIDRTMELLREIQRNDPKEKTLIFSVFTSFLDLLEIPIQDDGFIYQRYDGSMPQAARDAAVQAFMKKPDVTIMLVSLRAGNAGLNLQAATQVIILDPFWNPSVEDQAVGRSHRLGQNKPVTVHRTLVDDTIEDRILALQEKKRALVGEVLNNEVARSMTRLSVADLAGLLGIRRGRQTRRG</sequence>
<dbReference type="SUPFAM" id="SSF52540">
    <property type="entry name" value="P-loop containing nucleoside triphosphate hydrolases"/>
    <property type="match status" value="2"/>
</dbReference>
<keyword evidence="8" id="KW-0067">ATP-binding</keyword>
<keyword evidence="3" id="KW-0479">Metal-binding</keyword>
<evidence type="ECO:0000313" key="13">
    <source>
        <dbReference type="Proteomes" id="UP001408356"/>
    </source>
</evidence>
<dbReference type="InterPro" id="IPR014001">
    <property type="entry name" value="Helicase_ATP-bd"/>
</dbReference>
<evidence type="ECO:0000259" key="11">
    <source>
        <dbReference type="PROSITE" id="PS51194"/>
    </source>
</evidence>
<feature type="region of interest" description="Disordered" evidence="9">
    <location>
        <begin position="1"/>
        <end position="155"/>
    </location>
</feature>
<evidence type="ECO:0000256" key="9">
    <source>
        <dbReference type="SAM" id="MobiDB-lite"/>
    </source>
</evidence>
<dbReference type="PROSITE" id="PS51192">
    <property type="entry name" value="HELICASE_ATP_BIND_1"/>
    <property type="match status" value="1"/>
</dbReference>
<feature type="compositionally biased region" description="Basic and acidic residues" evidence="9">
    <location>
        <begin position="25"/>
        <end position="34"/>
    </location>
</feature>
<feature type="compositionally biased region" description="Basic and acidic residues" evidence="9">
    <location>
        <begin position="878"/>
        <end position="888"/>
    </location>
</feature>
<name>A0ABR2UU13_9PEZI</name>
<dbReference type="Pfam" id="PF00176">
    <property type="entry name" value="SNF2-rel_dom"/>
    <property type="match status" value="1"/>
</dbReference>
<dbReference type="InterPro" id="IPR049730">
    <property type="entry name" value="SNF2/RAD54-like_C"/>
</dbReference>
<dbReference type="SUPFAM" id="SSF57850">
    <property type="entry name" value="RING/U-box"/>
    <property type="match status" value="1"/>
</dbReference>
<protein>
    <submittedName>
        <fullName evidence="12">SNF2 family N-terminal domain-containing protein</fullName>
    </submittedName>
</protein>
<dbReference type="PANTHER" id="PTHR45626">
    <property type="entry name" value="TRANSCRIPTION TERMINATION FACTOR 2-RELATED"/>
    <property type="match status" value="1"/>
</dbReference>
<feature type="compositionally biased region" description="Low complexity" evidence="9">
    <location>
        <begin position="865"/>
        <end position="875"/>
    </location>
</feature>
<feature type="compositionally biased region" description="Basic and acidic residues" evidence="9">
    <location>
        <begin position="1"/>
        <end position="11"/>
    </location>
</feature>
<feature type="domain" description="Helicase C-terminal" evidence="11">
    <location>
        <begin position="1000"/>
        <end position="1166"/>
    </location>
</feature>
<dbReference type="CDD" id="cd18008">
    <property type="entry name" value="DEXDc_SHPRH-like"/>
    <property type="match status" value="1"/>
</dbReference>
<dbReference type="CDD" id="cd18793">
    <property type="entry name" value="SF2_C_SNF"/>
    <property type="match status" value="1"/>
</dbReference>
<keyword evidence="13" id="KW-1185">Reference proteome</keyword>
<gene>
    <name evidence="12" type="ORF">SUNI508_08606</name>
</gene>
<accession>A0ABR2UU13</accession>
<dbReference type="Gene3D" id="3.30.40.10">
    <property type="entry name" value="Zinc/RING finger domain, C3HC4 (zinc finger)"/>
    <property type="match status" value="1"/>
</dbReference>
<dbReference type="InterPro" id="IPR000330">
    <property type="entry name" value="SNF2_N"/>
</dbReference>
<organism evidence="12 13">
    <name type="scientific">Seiridium unicorne</name>
    <dbReference type="NCBI Taxonomy" id="138068"/>
    <lineage>
        <taxon>Eukaryota</taxon>
        <taxon>Fungi</taxon>
        <taxon>Dikarya</taxon>
        <taxon>Ascomycota</taxon>
        <taxon>Pezizomycotina</taxon>
        <taxon>Sordariomycetes</taxon>
        <taxon>Xylariomycetidae</taxon>
        <taxon>Amphisphaeriales</taxon>
        <taxon>Sporocadaceae</taxon>
        <taxon>Seiridium</taxon>
    </lineage>
</organism>
<feature type="compositionally biased region" description="Acidic residues" evidence="9">
    <location>
        <begin position="720"/>
        <end position="735"/>
    </location>
</feature>
<dbReference type="EMBL" id="JARVKF010000395">
    <property type="protein sequence ID" value="KAK9417958.1"/>
    <property type="molecule type" value="Genomic_DNA"/>
</dbReference>
<dbReference type="InterPro" id="IPR018957">
    <property type="entry name" value="Znf_C3HC4_RING-type"/>
</dbReference>
<evidence type="ECO:0000256" key="6">
    <source>
        <dbReference type="ARBA" id="ARBA00022801"/>
    </source>
</evidence>
<feature type="region of interest" description="Disordered" evidence="9">
    <location>
        <begin position="684"/>
        <end position="850"/>
    </location>
</feature>
<comment type="subcellular location">
    <subcellularLocation>
        <location evidence="1">Nucleus</location>
    </subcellularLocation>
</comment>
<dbReference type="Gene3D" id="3.40.50.10810">
    <property type="entry name" value="Tandem AAA-ATPase domain"/>
    <property type="match status" value="1"/>
</dbReference>
<feature type="compositionally biased region" description="Basic residues" evidence="9">
    <location>
        <begin position="953"/>
        <end position="962"/>
    </location>
</feature>
<feature type="compositionally biased region" description="Polar residues" evidence="9">
    <location>
        <begin position="138"/>
        <end position="148"/>
    </location>
</feature>